<feature type="non-terminal residue" evidence="2">
    <location>
        <position position="1"/>
    </location>
</feature>
<dbReference type="PANTHER" id="PTHR35369">
    <property type="entry name" value="BLR3025 PROTEIN-RELATED"/>
    <property type="match status" value="1"/>
</dbReference>
<dbReference type="AlphaFoldDB" id="X1PQD8"/>
<sequence length="238" mass="26924">LLYARGPIVQMIGWLTAHQLAVTKITLELQHERGREALPPTVIEIALAEPTWSEDHLLRLLRERLAQLKVDAPMIAVRLTVTDVQAKAPPSETLFPEPGGTPEDHARVMELLTARLGADNILRPEMHADYRPEVANAWVPAVGKPGPAVEAPRLPRPTWLLDKPIALLLRDHRPFYGSPLRMVSPPERIEAGWWAGEVVTRDYYVAEGRDHAHYWVYQERVGSREGDEARWYLHGLFG</sequence>
<evidence type="ECO:0000313" key="2">
    <source>
        <dbReference type="EMBL" id="GAI44736.1"/>
    </source>
</evidence>
<proteinExistence type="predicted"/>
<name>X1PQD8_9ZZZZ</name>
<comment type="caution">
    <text evidence="2">The sequence shown here is derived from an EMBL/GenBank/DDBJ whole genome shotgun (WGS) entry which is preliminary data.</text>
</comment>
<dbReference type="InterPro" id="IPR050356">
    <property type="entry name" value="SulA_CellDiv_inhibitor"/>
</dbReference>
<organism evidence="2">
    <name type="scientific">marine sediment metagenome</name>
    <dbReference type="NCBI Taxonomy" id="412755"/>
    <lineage>
        <taxon>unclassified sequences</taxon>
        <taxon>metagenomes</taxon>
        <taxon>ecological metagenomes</taxon>
    </lineage>
</organism>
<keyword evidence="1" id="KW-0227">DNA damage</keyword>
<dbReference type="PANTHER" id="PTHR35369:SF2">
    <property type="entry name" value="BLR3025 PROTEIN"/>
    <property type="match status" value="1"/>
</dbReference>
<dbReference type="GO" id="GO:0006281">
    <property type="term" value="P:DNA repair"/>
    <property type="evidence" value="ECO:0007669"/>
    <property type="project" value="TreeGrafter"/>
</dbReference>
<dbReference type="EMBL" id="BARV01025483">
    <property type="protein sequence ID" value="GAI44736.1"/>
    <property type="molecule type" value="Genomic_DNA"/>
</dbReference>
<reference evidence="2" key="1">
    <citation type="journal article" date="2014" name="Front. Microbiol.">
        <title>High frequency of phylogenetically diverse reductive dehalogenase-homologous genes in deep subseafloor sedimentary metagenomes.</title>
        <authorList>
            <person name="Kawai M."/>
            <person name="Futagami T."/>
            <person name="Toyoda A."/>
            <person name="Takaki Y."/>
            <person name="Nishi S."/>
            <person name="Hori S."/>
            <person name="Arai W."/>
            <person name="Tsubouchi T."/>
            <person name="Morono Y."/>
            <person name="Uchiyama I."/>
            <person name="Ito T."/>
            <person name="Fujiyama A."/>
            <person name="Inagaki F."/>
            <person name="Takami H."/>
        </authorList>
    </citation>
    <scope>NUCLEOTIDE SEQUENCE</scope>
    <source>
        <strain evidence="2">Expedition CK06-06</strain>
    </source>
</reference>
<protein>
    <recommendedName>
        <fullName evidence="3">UmuC domain-containing protein</fullName>
    </recommendedName>
</protein>
<accession>X1PQD8</accession>
<evidence type="ECO:0008006" key="3">
    <source>
        <dbReference type="Google" id="ProtNLM"/>
    </source>
</evidence>
<gene>
    <name evidence="2" type="ORF">S06H3_41366</name>
</gene>
<evidence type="ECO:0000256" key="1">
    <source>
        <dbReference type="ARBA" id="ARBA00022763"/>
    </source>
</evidence>